<name>A0A0A9DN86_ARUDO</name>
<evidence type="ECO:0000313" key="1">
    <source>
        <dbReference type="EMBL" id="JAD88128.1"/>
    </source>
</evidence>
<reference evidence="1" key="1">
    <citation type="submission" date="2014-09" db="EMBL/GenBank/DDBJ databases">
        <authorList>
            <person name="Magalhaes I.L.F."/>
            <person name="Oliveira U."/>
            <person name="Santos F.R."/>
            <person name="Vidigal T.H.D.A."/>
            <person name="Brescovit A.D."/>
            <person name="Santos A.J."/>
        </authorList>
    </citation>
    <scope>NUCLEOTIDE SEQUENCE</scope>
    <source>
        <tissue evidence="1">Shoot tissue taken approximately 20 cm above the soil surface</tissue>
    </source>
</reference>
<protein>
    <submittedName>
        <fullName evidence="1">Uncharacterized protein</fullName>
    </submittedName>
</protein>
<sequence>MVQAFREIQLTNNHHCFFAPAFPSSHSFLVLQPPLSHGTSSDSAWRNKVQILLGEISPHPKIEKHLGFRSNLN</sequence>
<organism evidence="1">
    <name type="scientific">Arundo donax</name>
    <name type="common">Giant reed</name>
    <name type="synonym">Donax arundinaceus</name>
    <dbReference type="NCBI Taxonomy" id="35708"/>
    <lineage>
        <taxon>Eukaryota</taxon>
        <taxon>Viridiplantae</taxon>
        <taxon>Streptophyta</taxon>
        <taxon>Embryophyta</taxon>
        <taxon>Tracheophyta</taxon>
        <taxon>Spermatophyta</taxon>
        <taxon>Magnoliopsida</taxon>
        <taxon>Liliopsida</taxon>
        <taxon>Poales</taxon>
        <taxon>Poaceae</taxon>
        <taxon>PACMAD clade</taxon>
        <taxon>Arundinoideae</taxon>
        <taxon>Arundineae</taxon>
        <taxon>Arundo</taxon>
    </lineage>
</organism>
<proteinExistence type="predicted"/>
<dbReference type="EMBL" id="GBRH01209767">
    <property type="protein sequence ID" value="JAD88128.1"/>
    <property type="molecule type" value="Transcribed_RNA"/>
</dbReference>
<reference evidence="1" key="2">
    <citation type="journal article" date="2015" name="Data Brief">
        <title>Shoot transcriptome of the giant reed, Arundo donax.</title>
        <authorList>
            <person name="Barrero R.A."/>
            <person name="Guerrero F.D."/>
            <person name="Moolhuijzen P."/>
            <person name="Goolsby J.A."/>
            <person name="Tidwell J."/>
            <person name="Bellgard S.E."/>
            <person name="Bellgard M.I."/>
        </authorList>
    </citation>
    <scope>NUCLEOTIDE SEQUENCE</scope>
    <source>
        <tissue evidence="1">Shoot tissue taken approximately 20 cm above the soil surface</tissue>
    </source>
</reference>
<accession>A0A0A9DN86</accession>
<dbReference type="AlphaFoldDB" id="A0A0A9DN86"/>